<dbReference type="PANTHER" id="PTHR44845:SF6">
    <property type="entry name" value="BETA-ALANINE-ACTIVATING ENZYME"/>
    <property type="match status" value="1"/>
</dbReference>
<dbReference type="PROSITE" id="PS50075">
    <property type="entry name" value="CARRIER"/>
    <property type="match status" value="1"/>
</dbReference>
<feature type="domain" description="Carrier" evidence="3">
    <location>
        <begin position="476"/>
        <end position="553"/>
    </location>
</feature>
<dbReference type="Pfam" id="PF00550">
    <property type="entry name" value="PP-binding"/>
    <property type="match status" value="1"/>
</dbReference>
<dbReference type="Gene3D" id="1.10.1200.10">
    <property type="entry name" value="ACP-like"/>
    <property type="match status" value="1"/>
</dbReference>
<dbReference type="Gene3D" id="3.40.50.12780">
    <property type="entry name" value="N-terminal domain of ligase-like"/>
    <property type="match status" value="1"/>
</dbReference>
<dbReference type="PROSITE" id="PS00455">
    <property type="entry name" value="AMP_BINDING"/>
    <property type="match status" value="1"/>
</dbReference>
<dbReference type="InterPro" id="IPR020845">
    <property type="entry name" value="AMP-binding_CS"/>
</dbReference>
<reference evidence="4" key="1">
    <citation type="submission" date="2020-11" db="EMBL/GenBank/DDBJ databases">
        <authorList>
            <person name="Tran Van P."/>
        </authorList>
    </citation>
    <scope>NUCLEOTIDE SEQUENCE</scope>
</reference>
<organism evidence="4">
    <name type="scientific">Timema monikensis</name>
    <dbReference type="NCBI Taxonomy" id="170555"/>
    <lineage>
        <taxon>Eukaryota</taxon>
        <taxon>Metazoa</taxon>
        <taxon>Ecdysozoa</taxon>
        <taxon>Arthropoda</taxon>
        <taxon>Hexapoda</taxon>
        <taxon>Insecta</taxon>
        <taxon>Pterygota</taxon>
        <taxon>Neoptera</taxon>
        <taxon>Polyneoptera</taxon>
        <taxon>Phasmatodea</taxon>
        <taxon>Timematodea</taxon>
        <taxon>Timematoidea</taxon>
        <taxon>Timematidae</taxon>
        <taxon>Timema</taxon>
    </lineage>
</organism>
<proteinExistence type="predicted"/>
<dbReference type="InterPro" id="IPR000873">
    <property type="entry name" value="AMP-dep_synth/lig_dom"/>
</dbReference>
<dbReference type="EMBL" id="OB795665">
    <property type="protein sequence ID" value="CAD7432539.1"/>
    <property type="molecule type" value="Genomic_DNA"/>
</dbReference>
<dbReference type="CDD" id="cd05930">
    <property type="entry name" value="A_NRPS"/>
    <property type="match status" value="1"/>
</dbReference>
<evidence type="ECO:0000256" key="1">
    <source>
        <dbReference type="ARBA" id="ARBA00022450"/>
    </source>
</evidence>
<evidence type="ECO:0000259" key="3">
    <source>
        <dbReference type="PROSITE" id="PS50075"/>
    </source>
</evidence>
<evidence type="ECO:0000313" key="4">
    <source>
        <dbReference type="EMBL" id="CAD7432539.1"/>
    </source>
</evidence>
<dbReference type="PANTHER" id="PTHR44845">
    <property type="entry name" value="CARRIER DOMAIN-CONTAINING PROTEIN"/>
    <property type="match status" value="1"/>
</dbReference>
<dbReference type="SUPFAM" id="SSF47336">
    <property type="entry name" value="ACP-like"/>
    <property type="match status" value="1"/>
</dbReference>
<dbReference type="InterPro" id="IPR036736">
    <property type="entry name" value="ACP-like_sf"/>
</dbReference>
<name>A0A7R9EGH2_9NEOP</name>
<keyword evidence="2" id="KW-0597">Phosphoprotein</keyword>
<dbReference type="InterPro" id="IPR009081">
    <property type="entry name" value="PP-bd_ACP"/>
</dbReference>
<evidence type="ECO:0000256" key="2">
    <source>
        <dbReference type="ARBA" id="ARBA00022553"/>
    </source>
</evidence>
<keyword evidence="1" id="KW-0596">Phosphopantetheine</keyword>
<gene>
    <name evidence="4" type="ORF">TMSB3V08_LOCUS9244</name>
</gene>
<dbReference type="Gene3D" id="3.30.300.30">
    <property type="match status" value="1"/>
</dbReference>
<dbReference type="Gene3D" id="3.40.630.30">
    <property type="match status" value="1"/>
</dbReference>
<dbReference type="InterPro" id="IPR045851">
    <property type="entry name" value="AMP-bd_C_sf"/>
</dbReference>
<protein>
    <recommendedName>
        <fullName evidence="3">Carrier domain-containing protein</fullName>
    </recommendedName>
</protein>
<dbReference type="InterPro" id="IPR042099">
    <property type="entry name" value="ANL_N_sf"/>
</dbReference>
<sequence length="787" mass="87922">MEPSDRLLVTLLAAWKAGAAYLPLDPSFPASRVRHIVQESRPVLLITDTVSDTAGYEGLVSAVTYAEMEHETRDLSAGPLTDLEMLTGASADLAIVLYTSGSTGVPKGVRLSHRTVLNRLCWQWRVFPYGPEESICVFKTALTFVDSVSEMWGPLLCGRTILVVPRDVTRDPERLVALLEQHRVGRLVLVPSLLRAILLYLRLKSNTQLLSHLKVWVCSGESLQAELALEFFQQFPGGSHVLCNFYGSTEVMGDVTYHVMASSQDITQDGKVPIGCPLDNTLLYLLDQQYHPVAIGEVGELFVSGLNLADGYVNNRDPDRFMNNPLSVDPGYSRLYRTGDFARVSKGTLLYEGRTDLQVKVRGHRVDLSEVERAVLSLPGVDKGIVLCYNPGEFNQALLAFVTVESNGPTNLNIEEMLTSTIASYMMPQVIVMETIPLLVNGKIDRQSLLKSYKNNNGNGSCNHGKAELDYSNIPDKKIEAARTLFETVASVLGSSIRSRISIASNFYELGGNSLNSVYTVTKLQEQGFLIGVSEFISCNTLGDVLNKMRGEYYEEDPILAHGKQQDSRRYVAQMLQDSHRTRVTDFETRACSMITTSFYQKADLDRWLMPGIRAEDYTELMDSMWEPLLEKNLSFVVQTQRGETVGVALNFDANDEPPVKINSKLEIVFSFLEHLECPIRENQLPQGKGQVLHGLMMATHSSLSPQQNVEVIHFMEEEVLRIARKRGFAGVFTTNTSPLTQQLSTDIYDYQTLLDYQVNNYIAPDGTKPFSEASNWQRAICSWWLV</sequence>
<dbReference type="AlphaFoldDB" id="A0A7R9EGH2"/>
<dbReference type="SUPFAM" id="SSF56801">
    <property type="entry name" value="Acetyl-CoA synthetase-like"/>
    <property type="match status" value="1"/>
</dbReference>
<accession>A0A7R9EGH2</accession>
<dbReference type="Pfam" id="PF00501">
    <property type="entry name" value="AMP-binding"/>
    <property type="match status" value="1"/>
</dbReference>